<dbReference type="EMBL" id="EU643474">
    <property type="protein sequence ID" value="ACD54611.1"/>
    <property type="molecule type" value="Genomic_DNA"/>
</dbReference>
<evidence type="ECO:0000313" key="2">
    <source>
        <dbReference type="EMBL" id="ACD54611.1"/>
    </source>
</evidence>
<proteinExistence type="predicted"/>
<keyword evidence="1" id="KW-0812">Transmembrane</keyword>
<accession>B3G463</accession>
<keyword evidence="1" id="KW-1133">Transmembrane helix</keyword>
<keyword evidence="1" id="KW-0472">Membrane</keyword>
<protein>
    <submittedName>
        <fullName evidence="2">Uncharacterized protein</fullName>
    </submittedName>
</protein>
<feature type="transmembrane region" description="Helical" evidence="1">
    <location>
        <begin position="12"/>
        <end position="32"/>
    </location>
</feature>
<evidence type="ECO:0000256" key="1">
    <source>
        <dbReference type="SAM" id="Phobius"/>
    </source>
</evidence>
<name>B3G463_ADIVA</name>
<organism evidence="2">
    <name type="scientific">Adineta vaga</name>
    <name type="common">Rotifer</name>
    <name type="synonym">Callidina vaga</name>
    <dbReference type="NCBI Taxonomy" id="104782"/>
    <lineage>
        <taxon>Eukaryota</taxon>
        <taxon>Metazoa</taxon>
        <taxon>Spiralia</taxon>
        <taxon>Gnathifera</taxon>
        <taxon>Rotifera</taxon>
        <taxon>Eurotatoria</taxon>
        <taxon>Bdelloidea</taxon>
        <taxon>Adinetida</taxon>
        <taxon>Adinetidae</taxon>
        <taxon>Adineta</taxon>
    </lineage>
</organism>
<reference evidence="2" key="1">
    <citation type="journal article" date="2008" name="Science">
        <title>Massive horizontal gene transfer in bdelloid rotifers.</title>
        <authorList>
            <person name="Gladyshev E.A."/>
            <person name="Meselson M.S."/>
            <person name="Arkhipova I.R."/>
        </authorList>
    </citation>
    <scope>NUCLEOTIDE SEQUENCE</scope>
</reference>
<dbReference type="AlphaFoldDB" id="B3G463"/>
<sequence length="361" mass="41653">MLLSGKYHQSNIKYLWFLIFIICLTIVSYLTLFKSIPNILSLTLTIKTTLTSVIRTSTTTTTTTTTTQSLSKPKEPSCIPFTIPDNRSFFEREYPQSNLPRLISSSTYRNVTQQLNSRRLVVVGCARNVQSNIDDYRSRIEQIIDLFHSSSRILIFESDSSDETSKKLMQWSRAEVFTNGNLIRSYPSRTDRLSYCRNTLLTKAYNYTPDYILVTDVDIFSTSVSSFLSNFQYDTNDWAVMTASTNGNYYDIWALRTLSDSVMNFDVWHRIWELERSAAKYCNPSRFTDLIIGIHQKHISTEHGLIEVRSAFSGAGLYKVNSTYGCQYDGSHSTCEHVPFHLCMRDKNRARIFINPQFIVR</sequence>